<keyword evidence="3" id="KW-1185">Reference proteome</keyword>
<evidence type="ECO:0000259" key="1">
    <source>
        <dbReference type="Pfam" id="PF13349"/>
    </source>
</evidence>
<organism evidence="2 3">
    <name type="scientific">Pullulanibacillus camelliae</name>
    <dbReference type="NCBI Taxonomy" id="1707096"/>
    <lineage>
        <taxon>Bacteria</taxon>
        <taxon>Bacillati</taxon>
        <taxon>Bacillota</taxon>
        <taxon>Bacilli</taxon>
        <taxon>Bacillales</taxon>
        <taxon>Sporolactobacillaceae</taxon>
        <taxon>Pullulanibacillus</taxon>
    </lineage>
</organism>
<dbReference type="RefSeq" id="WP_188689490.1">
    <property type="nucleotide sequence ID" value="NZ_BMIR01000002.1"/>
</dbReference>
<proteinExistence type="predicted"/>
<dbReference type="Proteomes" id="UP000628775">
    <property type="component" value="Unassembled WGS sequence"/>
</dbReference>
<name>A0A8J2VLJ0_9BACL</name>
<reference evidence="2" key="2">
    <citation type="submission" date="2020-09" db="EMBL/GenBank/DDBJ databases">
        <authorList>
            <person name="Sun Q."/>
            <person name="Zhou Y."/>
        </authorList>
    </citation>
    <scope>NUCLEOTIDE SEQUENCE</scope>
    <source>
        <strain evidence="2">CGMCC 1.15371</strain>
    </source>
</reference>
<dbReference type="InterPro" id="IPR025164">
    <property type="entry name" value="Toastrack_DUF4097"/>
</dbReference>
<dbReference type="PROSITE" id="PS51257">
    <property type="entry name" value="PROKAR_LIPOPROTEIN"/>
    <property type="match status" value="1"/>
</dbReference>
<feature type="domain" description="DUF4097" evidence="1">
    <location>
        <begin position="128"/>
        <end position="264"/>
    </location>
</feature>
<gene>
    <name evidence="2" type="ORF">GCM10011391_08050</name>
</gene>
<reference evidence="2" key="1">
    <citation type="journal article" date="2014" name="Int. J. Syst. Evol. Microbiol.">
        <title>Complete genome sequence of Corynebacterium casei LMG S-19264T (=DSM 44701T), isolated from a smear-ripened cheese.</title>
        <authorList>
            <consortium name="US DOE Joint Genome Institute (JGI-PGF)"/>
            <person name="Walter F."/>
            <person name="Albersmeier A."/>
            <person name="Kalinowski J."/>
            <person name="Ruckert C."/>
        </authorList>
    </citation>
    <scope>NUCLEOTIDE SEQUENCE</scope>
    <source>
        <strain evidence="2">CGMCC 1.15371</strain>
    </source>
</reference>
<dbReference type="AlphaFoldDB" id="A0A8J2VLJ0"/>
<accession>A0A8J2VLJ0</accession>
<dbReference type="EMBL" id="BMIR01000002">
    <property type="protein sequence ID" value="GGE31773.1"/>
    <property type="molecule type" value="Genomic_DNA"/>
</dbReference>
<dbReference type="Pfam" id="PF13349">
    <property type="entry name" value="DUF4097"/>
    <property type="match status" value="1"/>
</dbReference>
<sequence length="265" mass="29353">MKFKKVSILALVLIIIGLIGCALTWHSAAKTTKLSEEKRIQSTFSSLDVQSGNARVDILPITGEQAKVKLEGSEAADARTKLNVKVSGQMLHIQWHQPFRLFHIDLGSAFSEPHLFIYLPKKQYDAIHIDNDNGRVKLDKLRMKELDATTDNGELELSDISSQKVNVHSDNGGISLHRVTGRLHGETDNGRITLVTKSLDRHIELSSNNGRIDIKSSKQPTNARFDVHVDNGRVNLFNKYNGNAVIGKGKNLIKLSTDNGSITVK</sequence>
<protein>
    <recommendedName>
        <fullName evidence="1">DUF4097 domain-containing protein</fullName>
    </recommendedName>
</protein>
<evidence type="ECO:0000313" key="3">
    <source>
        <dbReference type="Proteomes" id="UP000628775"/>
    </source>
</evidence>
<evidence type="ECO:0000313" key="2">
    <source>
        <dbReference type="EMBL" id="GGE31773.1"/>
    </source>
</evidence>
<comment type="caution">
    <text evidence="2">The sequence shown here is derived from an EMBL/GenBank/DDBJ whole genome shotgun (WGS) entry which is preliminary data.</text>
</comment>